<sequence length="68" mass="8154">MLYWVDYLVIIHCSTTDICFKSKQRRNICMRREMSDVVVTLQCRLEYKNDVGKMHHSLNFIICTSHTK</sequence>
<reference evidence="1 4" key="1">
    <citation type="journal article" date="2008" name="Science">
        <title>The Physcomitrella genome reveals evolutionary insights into the conquest of land by plants.</title>
        <authorList>
            <person name="Rensing S."/>
            <person name="Lang D."/>
            <person name="Zimmer A."/>
            <person name="Terry A."/>
            <person name="Salamov A."/>
            <person name="Shapiro H."/>
            <person name="Nishiyama T."/>
            <person name="Perroud P.-F."/>
            <person name="Lindquist E."/>
            <person name="Kamisugi Y."/>
            <person name="Tanahashi T."/>
            <person name="Sakakibara K."/>
            <person name="Fujita T."/>
            <person name="Oishi K."/>
            <person name="Shin-I T."/>
            <person name="Kuroki Y."/>
            <person name="Toyoda A."/>
            <person name="Suzuki Y."/>
            <person name="Hashimoto A."/>
            <person name="Yamaguchi K."/>
            <person name="Sugano A."/>
            <person name="Kohara Y."/>
            <person name="Fujiyama A."/>
            <person name="Anterola A."/>
            <person name="Aoki S."/>
            <person name="Ashton N."/>
            <person name="Barbazuk W.B."/>
            <person name="Barker E."/>
            <person name="Bennetzen J."/>
            <person name="Bezanilla M."/>
            <person name="Blankenship R."/>
            <person name="Cho S.H."/>
            <person name="Dutcher S."/>
            <person name="Estelle M."/>
            <person name="Fawcett J.A."/>
            <person name="Gundlach H."/>
            <person name="Hanada K."/>
            <person name="Heyl A."/>
            <person name="Hicks K.A."/>
            <person name="Hugh J."/>
            <person name="Lohr M."/>
            <person name="Mayer K."/>
            <person name="Melkozernov A."/>
            <person name="Murata T."/>
            <person name="Nelson D."/>
            <person name="Pils B."/>
            <person name="Prigge M."/>
            <person name="Reiss B."/>
            <person name="Renner T."/>
            <person name="Rombauts S."/>
            <person name="Rushton P."/>
            <person name="Sanderfoot A."/>
            <person name="Schween G."/>
            <person name="Shiu S.-H."/>
            <person name="Stueber K."/>
            <person name="Theodoulou F.L."/>
            <person name="Tu H."/>
            <person name="Van de Peer Y."/>
            <person name="Verrier P.J."/>
            <person name="Waters E."/>
            <person name="Wood A."/>
            <person name="Yang L."/>
            <person name="Cove D."/>
            <person name="Cuming A."/>
            <person name="Hasebe M."/>
            <person name="Lucas S."/>
            <person name="Mishler D.B."/>
            <person name="Reski R."/>
            <person name="Grigoriev I."/>
            <person name="Quatrano R.S."/>
            <person name="Boore J.L."/>
        </authorList>
    </citation>
    <scope>NUCLEOTIDE SEQUENCE [LARGE SCALE GENOMIC DNA]</scope>
    <source>
        <strain evidence="3 4">cv. Gransden 2004</strain>
    </source>
</reference>
<accession>A0A2K1JGD0</accession>
<gene>
    <name evidence="1" type="ORF">PHYPA_018018</name>
    <name evidence="2" type="ORF">PHYPA_018022</name>
</gene>
<evidence type="ECO:0000313" key="2">
    <source>
        <dbReference type="EMBL" id="PNR40619.1"/>
    </source>
</evidence>
<dbReference type="EnsemblPlants" id="Pp3c14_4662V3.1">
    <property type="protein sequence ID" value="PAC:32960177.CDS.1"/>
    <property type="gene ID" value="Pp3c14_4662"/>
</dbReference>
<organism evidence="1">
    <name type="scientific">Physcomitrium patens</name>
    <name type="common">Spreading-leaved earth moss</name>
    <name type="synonym">Physcomitrella patens</name>
    <dbReference type="NCBI Taxonomy" id="3218"/>
    <lineage>
        <taxon>Eukaryota</taxon>
        <taxon>Viridiplantae</taxon>
        <taxon>Streptophyta</taxon>
        <taxon>Embryophyta</taxon>
        <taxon>Bryophyta</taxon>
        <taxon>Bryophytina</taxon>
        <taxon>Bryopsida</taxon>
        <taxon>Funariidae</taxon>
        <taxon>Funariales</taxon>
        <taxon>Funariaceae</taxon>
        <taxon>Physcomitrium</taxon>
    </lineage>
</organism>
<dbReference type="Gramene" id="Pp3c14_4662V3.1">
    <property type="protein sequence ID" value="PAC:32960177.CDS.1"/>
    <property type="gene ID" value="Pp3c14_4662"/>
</dbReference>
<evidence type="ECO:0000313" key="4">
    <source>
        <dbReference type="Proteomes" id="UP000006727"/>
    </source>
</evidence>
<dbReference type="EnsemblPlants" id="Pp3c14_4712V3.1">
    <property type="protein sequence ID" value="PAC:32962962.CDS.1"/>
    <property type="gene ID" value="Pp3c14_4712"/>
</dbReference>
<reference evidence="3" key="3">
    <citation type="submission" date="2020-12" db="UniProtKB">
        <authorList>
            <consortium name="EnsemblPlants"/>
        </authorList>
    </citation>
    <scope>IDENTIFICATION</scope>
</reference>
<proteinExistence type="predicted"/>
<dbReference type="InParanoid" id="A0A2K1JGD0"/>
<dbReference type="EMBL" id="ABEU02000014">
    <property type="protein sequence ID" value="PNR40619.1"/>
    <property type="molecule type" value="Genomic_DNA"/>
</dbReference>
<dbReference type="Gramene" id="Pp3c14_4712V3.1">
    <property type="protein sequence ID" value="PAC:32962962.CDS.1"/>
    <property type="gene ID" value="Pp3c14_4712"/>
</dbReference>
<protein>
    <submittedName>
        <fullName evidence="1 3">Uncharacterized protein</fullName>
    </submittedName>
</protein>
<name>A0A2K1JGD0_PHYPA</name>
<evidence type="ECO:0000313" key="3">
    <source>
        <dbReference type="EnsemblPlants" id="PAC:32960177.CDS.1"/>
    </source>
</evidence>
<dbReference type="Proteomes" id="UP000006727">
    <property type="component" value="Chromosome 14"/>
</dbReference>
<evidence type="ECO:0000313" key="1">
    <source>
        <dbReference type="EMBL" id="PNR40615.1"/>
    </source>
</evidence>
<dbReference type="EMBL" id="ABEU02000014">
    <property type="protein sequence ID" value="PNR40615.1"/>
    <property type="molecule type" value="Genomic_DNA"/>
</dbReference>
<reference evidence="1 4" key="2">
    <citation type="journal article" date="2018" name="Plant J.">
        <title>The Physcomitrella patens chromosome-scale assembly reveals moss genome structure and evolution.</title>
        <authorList>
            <person name="Lang D."/>
            <person name="Ullrich K.K."/>
            <person name="Murat F."/>
            <person name="Fuchs J."/>
            <person name="Jenkins J."/>
            <person name="Haas F.B."/>
            <person name="Piednoel M."/>
            <person name="Gundlach H."/>
            <person name="Van Bel M."/>
            <person name="Meyberg R."/>
            <person name="Vives C."/>
            <person name="Morata J."/>
            <person name="Symeonidi A."/>
            <person name="Hiss M."/>
            <person name="Muchero W."/>
            <person name="Kamisugi Y."/>
            <person name="Saleh O."/>
            <person name="Blanc G."/>
            <person name="Decker E.L."/>
            <person name="van Gessel N."/>
            <person name="Grimwood J."/>
            <person name="Hayes R.D."/>
            <person name="Graham S.W."/>
            <person name="Gunter L.E."/>
            <person name="McDaniel S.F."/>
            <person name="Hoernstein S.N.W."/>
            <person name="Larsson A."/>
            <person name="Li F.W."/>
            <person name="Perroud P.F."/>
            <person name="Phillips J."/>
            <person name="Ranjan P."/>
            <person name="Rokshar D.S."/>
            <person name="Rothfels C.J."/>
            <person name="Schneider L."/>
            <person name="Shu S."/>
            <person name="Stevenson D.W."/>
            <person name="Thummler F."/>
            <person name="Tillich M."/>
            <person name="Villarreal Aguilar J.C."/>
            <person name="Widiez T."/>
            <person name="Wong G.K."/>
            <person name="Wymore A."/>
            <person name="Zhang Y."/>
            <person name="Zimmer A.D."/>
            <person name="Quatrano R.S."/>
            <person name="Mayer K.F.X."/>
            <person name="Goodstein D."/>
            <person name="Casacuberta J.M."/>
            <person name="Vandepoele K."/>
            <person name="Reski R."/>
            <person name="Cuming A.C."/>
            <person name="Tuskan G.A."/>
            <person name="Maumus F."/>
            <person name="Salse J."/>
            <person name="Schmutz J."/>
            <person name="Rensing S.A."/>
        </authorList>
    </citation>
    <scope>NUCLEOTIDE SEQUENCE [LARGE SCALE GENOMIC DNA]</scope>
    <source>
        <strain evidence="3 4">cv. Gransden 2004</strain>
    </source>
</reference>
<dbReference type="AlphaFoldDB" id="A0A2K1JGD0"/>
<keyword evidence="4" id="KW-1185">Reference proteome</keyword>